<feature type="non-terminal residue" evidence="3">
    <location>
        <position position="1"/>
    </location>
</feature>
<evidence type="ECO:0000256" key="2">
    <source>
        <dbReference type="SAM" id="SignalP"/>
    </source>
</evidence>
<feature type="signal peptide" evidence="2">
    <location>
        <begin position="1"/>
        <end position="23"/>
    </location>
</feature>
<gene>
    <name evidence="3" type="ORF">KIPB_016576</name>
</gene>
<dbReference type="AlphaFoldDB" id="A0A391NVQ6"/>
<dbReference type="Proteomes" id="UP000265618">
    <property type="component" value="Unassembled WGS sequence"/>
</dbReference>
<proteinExistence type="predicted"/>
<keyword evidence="2" id="KW-0732">Signal</keyword>
<evidence type="ECO:0000313" key="3">
    <source>
        <dbReference type="EMBL" id="GCA65215.1"/>
    </source>
</evidence>
<keyword evidence="4" id="KW-1185">Reference proteome</keyword>
<feature type="chain" id="PRO_5017338008" evidence="2">
    <location>
        <begin position="24"/>
        <end position="84"/>
    </location>
</feature>
<evidence type="ECO:0000256" key="1">
    <source>
        <dbReference type="SAM" id="MobiDB-lite"/>
    </source>
</evidence>
<dbReference type="EMBL" id="BDIP01010237">
    <property type="protein sequence ID" value="GCA65215.1"/>
    <property type="molecule type" value="Genomic_DNA"/>
</dbReference>
<comment type="caution">
    <text evidence="3">The sequence shown here is derived from an EMBL/GenBank/DDBJ whole genome shotgun (WGS) entry which is preliminary data.</text>
</comment>
<reference evidence="3 4" key="1">
    <citation type="journal article" date="2018" name="PLoS ONE">
        <title>The draft genome of Kipferlia bialata reveals reductive genome evolution in fornicate parasites.</title>
        <authorList>
            <person name="Tanifuji G."/>
            <person name="Takabayashi S."/>
            <person name="Kume K."/>
            <person name="Takagi M."/>
            <person name="Nakayama T."/>
            <person name="Kamikawa R."/>
            <person name="Inagaki Y."/>
            <person name="Hashimoto T."/>
        </authorList>
    </citation>
    <scope>NUCLEOTIDE SEQUENCE [LARGE SCALE GENOMIC DNA]</scope>
    <source>
        <strain evidence="3">NY0173</strain>
    </source>
</reference>
<organism evidence="3 4">
    <name type="scientific">Kipferlia bialata</name>
    <dbReference type="NCBI Taxonomy" id="797122"/>
    <lineage>
        <taxon>Eukaryota</taxon>
        <taxon>Metamonada</taxon>
        <taxon>Carpediemonas-like organisms</taxon>
        <taxon>Kipferlia</taxon>
    </lineage>
</organism>
<feature type="region of interest" description="Disordered" evidence="1">
    <location>
        <begin position="53"/>
        <end position="84"/>
    </location>
</feature>
<name>A0A391NVQ6_9EUKA</name>
<sequence>TVAFLFCAKALAALFALPQMVVAAEYYQAIQAEITSRVTETAESIRVSADQLRLDTDGQELERDEADSAPTTSQTGEVDEMAIE</sequence>
<protein>
    <submittedName>
        <fullName evidence="3">Uncharacterized protein</fullName>
    </submittedName>
</protein>
<feature type="compositionally biased region" description="Acidic residues" evidence="1">
    <location>
        <begin position="57"/>
        <end position="67"/>
    </location>
</feature>
<accession>A0A391NVQ6</accession>
<evidence type="ECO:0000313" key="4">
    <source>
        <dbReference type="Proteomes" id="UP000265618"/>
    </source>
</evidence>